<sequence>MRKRPLRREPERARRALELHHRAGGAVRWRRRRKPPASLDTRRKYKALIRTKHRINLSCSSSLFHEARGAGMRIARDEAKRRSAAPVAARGTGEVVQRVDAGGQYKCEKRRKMSGLDGGGGEERQADGIRGRPDGDSMPP</sequence>
<evidence type="ECO:0000256" key="1">
    <source>
        <dbReference type="SAM" id="MobiDB-lite"/>
    </source>
</evidence>
<evidence type="ECO:0000313" key="2">
    <source>
        <dbReference type="EMBL" id="KAJ7681678.1"/>
    </source>
</evidence>
<dbReference type="AlphaFoldDB" id="A0AAD7GA12"/>
<comment type="caution">
    <text evidence="2">The sequence shown here is derived from an EMBL/GenBank/DDBJ whole genome shotgun (WGS) entry which is preliminary data.</text>
</comment>
<protein>
    <submittedName>
        <fullName evidence="2">Uncharacterized protein</fullName>
    </submittedName>
</protein>
<dbReference type="EMBL" id="JARKIE010000115">
    <property type="protein sequence ID" value="KAJ7681678.1"/>
    <property type="molecule type" value="Genomic_DNA"/>
</dbReference>
<feature type="compositionally biased region" description="Basic and acidic residues" evidence="1">
    <location>
        <begin position="121"/>
        <end position="140"/>
    </location>
</feature>
<keyword evidence="3" id="KW-1185">Reference proteome</keyword>
<organism evidence="2 3">
    <name type="scientific">Mycena rosella</name>
    <name type="common">Pink bonnet</name>
    <name type="synonym">Agaricus rosellus</name>
    <dbReference type="NCBI Taxonomy" id="1033263"/>
    <lineage>
        <taxon>Eukaryota</taxon>
        <taxon>Fungi</taxon>
        <taxon>Dikarya</taxon>
        <taxon>Basidiomycota</taxon>
        <taxon>Agaricomycotina</taxon>
        <taxon>Agaricomycetes</taxon>
        <taxon>Agaricomycetidae</taxon>
        <taxon>Agaricales</taxon>
        <taxon>Marasmiineae</taxon>
        <taxon>Mycenaceae</taxon>
        <taxon>Mycena</taxon>
    </lineage>
</organism>
<proteinExistence type="predicted"/>
<dbReference type="Proteomes" id="UP001221757">
    <property type="component" value="Unassembled WGS sequence"/>
</dbReference>
<gene>
    <name evidence="2" type="ORF">B0H17DRAFT_1138278</name>
</gene>
<accession>A0AAD7GA12</accession>
<evidence type="ECO:0000313" key="3">
    <source>
        <dbReference type="Proteomes" id="UP001221757"/>
    </source>
</evidence>
<reference evidence="2" key="1">
    <citation type="submission" date="2023-03" db="EMBL/GenBank/DDBJ databases">
        <title>Massive genome expansion in bonnet fungi (Mycena s.s.) driven by repeated elements and novel gene families across ecological guilds.</title>
        <authorList>
            <consortium name="Lawrence Berkeley National Laboratory"/>
            <person name="Harder C.B."/>
            <person name="Miyauchi S."/>
            <person name="Viragh M."/>
            <person name="Kuo A."/>
            <person name="Thoen E."/>
            <person name="Andreopoulos B."/>
            <person name="Lu D."/>
            <person name="Skrede I."/>
            <person name="Drula E."/>
            <person name="Henrissat B."/>
            <person name="Morin E."/>
            <person name="Kohler A."/>
            <person name="Barry K."/>
            <person name="LaButti K."/>
            <person name="Morin E."/>
            <person name="Salamov A."/>
            <person name="Lipzen A."/>
            <person name="Mereny Z."/>
            <person name="Hegedus B."/>
            <person name="Baldrian P."/>
            <person name="Stursova M."/>
            <person name="Weitz H."/>
            <person name="Taylor A."/>
            <person name="Grigoriev I.V."/>
            <person name="Nagy L.G."/>
            <person name="Martin F."/>
            <person name="Kauserud H."/>
        </authorList>
    </citation>
    <scope>NUCLEOTIDE SEQUENCE</scope>
    <source>
        <strain evidence="2">CBHHK067</strain>
    </source>
</reference>
<name>A0AAD7GA12_MYCRO</name>
<feature type="region of interest" description="Disordered" evidence="1">
    <location>
        <begin position="99"/>
        <end position="140"/>
    </location>
</feature>